<dbReference type="InterPro" id="IPR038071">
    <property type="entry name" value="UROD/MetE-like_sf"/>
</dbReference>
<dbReference type="EMBL" id="JRFU01000175">
    <property type="protein sequence ID" value="PWE85590.1"/>
    <property type="molecule type" value="Genomic_DNA"/>
</dbReference>
<dbReference type="NCBIfam" id="NF005085">
    <property type="entry name" value="PRK06520.1"/>
    <property type="match status" value="1"/>
</dbReference>
<dbReference type="AlphaFoldDB" id="A0A2V1JLR1"/>
<dbReference type="InterPro" id="IPR002629">
    <property type="entry name" value="Met_Synth_C/arc"/>
</dbReference>
<dbReference type="PANTHER" id="PTHR43844:SF1">
    <property type="entry name" value="METHIONINE SYNTHASE"/>
    <property type="match status" value="1"/>
</dbReference>
<dbReference type="Proteomes" id="UP000245288">
    <property type="component" value="Unassembled WGS sequence"/>
</dbReference>
<dbReference type="Gene3D" id="3.20.20.210">
    <property type="match status" value="1"/>
</dbReference>
<dbReference type="SUPFAM" id="SSF51726">
    <property type="entry name" value="UROD/MetE-like"/>
    <property type="match status" value="1"/>
</dbReference>
<dbReference type="OrthoDB" id="6430685at2"/>
<keyword evidence="2" id="KW-0489">Methyltransferase</keyword>
<comment type="caution">
    <text evidence="2">The sequence shown here is derived from an EMBL/GenBank/DDBJ whole genome shotgun (WGS) entry which is preliminary data.</text>
</comment>
<dbReference type="CDD" id="cd03311">
    <property type="entry name" value="CIMS_C_terminal_like"/>
    <property type="match status" value="1"/>
</dbReference>
<feature type="domain" description="Cobalamin-independent methionine synthase MetE C-terminal/archaeal" evidence="1">
    <location>
        <begin position="166"/>
        <end position="368"/>
    </location>
</feature>
<gene>
    <name evidence="2" type="ORF">LG34_15005</name>
</gene>
<proteinExistence type="predicted"/>
<keyword evidence="2" id="KW-0808">Transferase</keyword>
<evidence type="ECO:0000313" key="3">
    <source>
        <dbReference type="Proteomes" id="UP000245288"/>
    </source>
</evidence>
<keyword evidence="3" id="KW-1185">Reference proteome</keyword>
<sequence>MSNVQTPFRYDYVGSFLRPEKLKQARRQFDEGKIPYAELKVVEDEAITELIGKIKELGYHVITDGEFRRATWHLDFMWGFDGIGHVPTKTGLPFHGESAMIDDTYLTGKVGLSGEHPFVDHFRFVKQFEDEKTIAKQTIPSPAQFLAQFTMPFNREETEKYYDSDEELVNDIVAGYGKVIDDLYAAGCRNVQLDDCTWGMFADKTGHLMYGTTQEGLKEIQKVYKDINNRVIANAPKDLVINTHVCRGNFHSTYASSGAYDPVAEILFGEENANAYYLEFDDERSGGFAPLAKVSGVKKVVLGLITTKSPKLECKEEVIDRIYEAAKYIPLERLYLSPQCGFASCEIGNKLTEEEQWAKLKLVKEIAEEVWG</sequence>
<organism evidence="2 3">
    <name type="scientific">Eubacterium ramulus</name>
    <dbReference type="NCBI Taxonomy" id="39490"/>
    <lineage>
        <taxon>Bacteria</taxon>
        <taxon>Bacillati</taxon>
        <taxon>Bacillota</taxon>
        <taxon>Clostridia</taxon>
        <taxon>Eubacteriales</taxon>
        <taxon>Eubacteriaceae</taxon>
        <taxon>Eubacterium</taxon>
    </lineage>
</organism>
<dbReference type="GO" id="GO:0032259">
    <property type="term" value="P:methylation"/>
    <property type="evidence" value="ECO:0007669"/>
    <property type="project" value="UniProtKB-KW"/>
</dbReference>
<dbReference type="PANTHER" id="PTHR43844">
    <property type="entry name" value="METHIONINE SYNTHASE"/>
    <property type="match status" value="1"/>
</dbReference>
<dbReference type="RefSeq" id="WP_109216678.1">
    <property type="nucleotide sequence ID" value="NZ_CABMEW010000010.1"/>
</dbReference>
<dbReference type="Pfam" id="PF01717">
    <property type="entry name" value="Meth_synt_2"/>
    <property type="match status" value="1"/>
</dbReference>
<dbReference type="GO" id="GO:0009086">
    <property type="term" value="P:methionine biosynthetic process"/>
    <property type="evidence" value="ECO:0007669"/>
    <property type="project" value="InterPro"/>
</dbReference>
<accession>A0A2V1JLR1</accession>
<evidence type="ECO:0000313" key="2">
    <source>
        <dbReference type="EMBL" id="PWE85590.1"/>
    </source>
</evidence>
<dbReference type="GO" id="GO:0008270">
    <property type="term" value="F:zinc ion binding"/>
    <property type="evidence" value="ECO:0007669"/>
    <property type="project" value="InterPro"/>
</dbReference>
<protein>
    <submittedName>
        <fullName evidence="2">5-methyltetrahydropteroyltriglutamate--homocysteine methyltransferase</fullName>
    </submittedName>
</protein>
<evidence type="ECO:0000259" key="1">
    <source>
        <dbReference type="Pfam" id="PF01717"/>
    </source>
</evidence>
<reference evidence="2 3" key="1">
    <citation type="submission" date="2014-09" db="EMBL/GenBank/DDBJ databases">
        <title>Butyrate-producing bacteria isolated from human gut.</title>
        <authorList>
            <person name="Zhang Q."/>
            <person name="Zhao L."/>
        </authorList>
    </citation>
    <scope>NUCLEOTIDE SEQUENCE [LARGE SCALE GENOMIC DNA]</scope>
    <source>
        <strain evidence="2 3">21</strain>
    </source>
</reference>
<name>A0A2V1JLR1_EUBRA</name>
<dbReference type="GO" id="GO:0003871">
    <property type="term" value="F:5-methyltetrahydropteroyltriglutamate-homocysteine S-methyltransferase activity"/>
    <property type="evidence" value="ECO:0007669"/>
    <property type="project" value="InterPro"/>
</dbReference>